<feature type="chain" id="PRO_5039148437" evidence="1">
    <location>
        <begin position="26"/>
        <end position="149"/>
    </location>
</feature>
<comment type="caution">
    <text evidence="2">The sequence shown here is derived from an EMBL/GenBank/DDBJ whole genome shotgun (WGS) entry which is preliminary data.</text>
</comment>
<protein>
    <submittedName>
        <fullName evidence="2">Uncharacterized protein</fullName>
    </submittedName>
</protein>
<evidence type="ECO:0000313" key="2">
    <source>
        <dbReference type="EMBL" id="OTY42045.1"/>
    </source>
</evidence>
<name>A0A243B9X8_BACTU</name>
<gene>
    <name evidence="2" type="ORF">BK742_17540</name>
</gene>
<dbReference type="Proteomes" id="UP000195089">
    <property type="component" value="Unassembled WGS sequence"/>
</dbReference>
<dbReference type="EMBL" id="NFDL01000066">
    <property type="protein sequence ID" value="OTY42045.1"/>
    <property type="molecule type" value="Genomic_DNA"/>
</dbReference>
<organism evidence="2 3">
    <name type="scientific">Bacillus thuringiensis serovar pingluonsis</name>
    <dbReference type="NCBI Taxonomy" id="180881"/>
    <lineage>
        <taxon>Bacteria</taxon>
        <taxon>Bacillati</taxon>
        <taxon>Bacillota</taxon>
        <taxon>Bacilli</taxon>
        <taxon>Bacillales</taxon>
        <taxon>Bacillaceae</taxon>
        <taxon>Bacillus</taxon>
        <taxon>Bacillus cereus group</taxon>
    </lineage>
</organism>
<dbReference type="RefSeq" id="WP_088119839.1">
    <property type="nucleotide sequence ID" value="NZ_NFDL01000066.1"/>
</dbReference>
<reference evidence="2 3" key="1">
    <citation type="submission" date="2016-10" db="EMBL/GenBank/DDBJ databases">
        <title>Comparative genomics of Bacillus thuringiensis reveals a path to pathogens against multiple invertebrate hosts.</title>
        <authorList>
            <person name="Zheng J."/>
            <person name="Gao Q."/>
            <person name="Liu H."/>
            <person name="Peng D."/>
            <person name="Ruan L."/>
            <person name="Sun M."/>
        </authorList>
    </citation>
    <scope>NUCLEOTIDE SEQUENCE [LARGE SCALE GENOMIC DNA]</scope>
    <source>
        <strain evidence="2">BGSC 4BX1</strain>
    </source>
</reference>
<accession>A0A243B9X8</accession>
<dbReference type="AlphaFoldDB" id="A0A243B9X8"/>
<proteinExistence type="predicted"/>
<evidence type="ECO:0000313" key="3">
    <source>
        <dbReference type="Proteomes" id="UP000195089"/>
    </source>
</evidence>
<sequence length="149" mass="16849">MKILQKLYGVLSCATLLVPASYSHASAEQEVKLYIHVYDSKGKLEKSFSDKEIKKLMADAKDDLPQPEITNKPYVHILDENNLLTDSTDKEAVEVQLESLATILSTYSYSATTFSSSVWVRGGAYFYNPKDITINPKKMFQGMLIKFIR</sequence>
<feature type="signal peptide" evidence="1">
    <location>
        <begin position="1"/>
        <end position="25"/>
    </location>
</feature>
<evidence type="ECO:0000256" key="1">
    <source>
        <dbReference type="SAM" id="SignalP"/>
    </source>
</evidence>
<keyword evidence="1" id="KW-0732">Signal</keyword>